<dbReference type="Pfam" id="PF13456">
    <property type="entry name" value="RVT_3"/>
    <property type="match status" value="1"/>
</dbReference>
<dbReference type="Proteomes" id="UP000827721">
    <property type="component" value="Unassembled WGS sequence"/>
</dbReference>
<comment type="caution">
    <text evidence="2">The sequence shown here is derived from an EMBL/GenBank/DDBJ whole genome shotgun (WGS) entry which is preliminary data.</text>
</comment>
<keyword evidence="3" id="KW-1185">Reference proteome</keyword>
<evidence type="ECO:0000313" key="3">
    <source>
        <dbReference type="Proteomes" id="UP000827721"/>
    </source>
</evidence>
<name>A0ABQ8IAG8_9ROSI</name>
<evidence type="ECO:0000259" key="1">
    <source>
        <dbReference type="Pfam" id="PF13456"/>
    </source>
</evidence>
<gene>
    <name evidence="2" type="ORF">JRO89_XS03G0145500</name>
</gene>
<evidence type="ECO:0000313" key="2">
    <source>
        <dbReference type="EMBL" id="KAH7573419.1"/>
    </source>
</evidence>
<reference evidence="2 3" key="1">
    <citation type="submission" date="2021-02" db="EMBL/GenBank/DDBJ databases">
        <title>Plant Genome Project.</title>
        <authorList>
            <person name="Zhang R.-G."/>
        </authorList>
    </citation>
    <scope>NUCLEOTIDE SEQUENCE [LARGE SCALE GENOMIC DNA]</scope>
    <source>
        <tissue evidence="2">Leaves</tissue>
    </source>
</reference>
<feature type="domain" description="RNase H type-1" evidence="1">
    <location>
        <begin position="71"/>
        <end position="148"/>
    </location>
</feature>
<protein>
    <recommendedName>
        <fullName evidence="1">RNase H type-1 domain-containing protein</fullName>
    </recommendedName>
</protein>
<organism evidence="2 3">
    <name type="scientific">Xanthoceras sorbifolium</name>
    <dbReference type="NCBI Taxonomy" id="99658"/>
    <lineage>
        <taxon>Eukaryota</taxon>
        <taxon>Viridiplantae</taxon>
        <taxon>Streptophyta</taxon>
        <taxon>Embryophyta</taxon>
        <taxon>Tracheophyta</taxon>
        <taxon>Spermatophyta</taxon>
        <taxon>Magnoliopsida</taxon>
        <taxon>eudicotyledons</taxon>
        <taxon>Gunneridae</taxon>
        <taxon>Pentapetalae</taxon>
        <taxon>rosids</taxon>
        <taxon>malvids</taxon>
        <taxon>Sapindales</taxon>
        <taxon>Sapindaceae</taxon>
        <taxon>Xanthoceroideae</taxon>
        <taxon>Xanthoceras</taxon>
    </lineage>
</organism>
<sequence length="158" mass="17111">MILNSSACFLNEFQDTLKVVSVKQFGGQQSPSPAEVLSWISPLVGCLKLNSDMSIRKDLSFAGVLSAISRELLALREGQLLAQELGLKVSWVECDAAYAVSTMLDKDPCFGLVGLVVSNVRVLCKIVGVVKYLAISRKRNGLSHTLASLDCSSVDDRF</sequence>
<accession>A0ABQ8IAG8</accession>
<dbReference type="CDD" id="cd06222">
    <property type="entry name" value="RNase_H_like"/>
    <property type="match status" value="1"/>
</dbReference>
<dbReference type="EMBL" id="JAFEMO010000003">
    <property type="protein sequence ID" value="KAH7573419.1"/>
    <property type="molecule type" value="Genomic_DNA"/>
</dbReference>
<dbReference type="InterPro" id="IPR044730">
    <property type="entry name" value="RNase_H-like_dom_plant"/>
</dbReference>
<dbReference type="InterPro" id="IPR002156">
    <property type="entry name" value="RNaseH_domain"/>
</dbReference>
<proteinExistence type="predicted"/>